<gene>
    <name evidence="1" type="ORF">AVDCRST_MAG81-4635</name>
</gene>
<dbReference type="AlphaFoldDB" id="A0A6J4VVH1"/>
<dbReference type="EMBL" id="CADCWO010000240">
    <property type="protein sequence ID" value="CAA9589272.1"/>
    <property type="molecule type" value="Genomic_DNA"/>
</dbReference>
<name>A0A6J4VVH1_9CYAN</name>
<sequence length="37" mass="4359">MKCPFFFFVSVQTVDLVMTPLEVAQFEHPRRENAQLC</sequence>
<proteinExistence type="predicted"/>
<evidence type="ECO:0000313" key="1">
    <source>
        <dbReference type="EMBL" id="CAA9589272.1"/>
    </source>
</evidence>
<reference evidence="1" key="1">
    <citation type="submission" date="2020-02" db="EMBL/GenBank/DDBJ databases">
        <authorList>
            <person name="Meier V. D."/>
        </authorList>
    </citation>
    <scope>NUCLEOTIDE SEQUENCE</scope>
    <source>
        <strain evidence="1">AVDCRST_MAG81</strain>
    </source>
</reference>
<protein>
    <submittedName>
        <fullName evidence="1">Uncharacterized protein</fullName>
    </submittedName>
</protein>
<organism evidence="1">
    <name type="scientific">uncultured Synechococcales cyanobacterium</name>
    <dbReference type="NCBI Taxonomy" id="1936017"/>
    <lineage>
        <taxon>Bacteria</taxon>
        <taxon>Bacillati</taxon>
        <taxon>Cyanobacteriota</taxon>
        <taxon>Cyanophyceae</taxon>
        <taxon>Synechococcales</taxon>
        <taxon>environmental samples</taxon>
    </lineage>
</organism>
<accession>A0A6J4VVH1</accession>